<proteinExistence type="predicted"/>
<evidence type="ECO:0000313" key="3">
    <source>
        <dbReference type="Proteomes" id="UP000215027"/>
    </source>
</evidence>
<protein>
    <submittedName>
        <fullName evidence="2">Uncharacterized protein</fullName>
    </submittedName>
</protein>
<organism evidence="2 3">
    <name type="scientific">Candidatus Promineifilum breve</name>
    <dbReference type="NCBI Taxonomy" id="1806508"/>
    <lineage>
        <taxon>Bacteria</taxon>
        <taxon>Bacillati</taxon>
        <taxon>Chloroflexota</taxon>
        <taxon>Ardenticatenia</taxon>
        <taxon>Candidatus Promineifilales</taxon>
        <taxon>Candidatus Promineifilaceae</taxon>
        <taxon>Candidatus Promineifilum</taxon>
    </lineage>
</organism>
<sequence length="717" mass="76596">MAKNLVEIIVTAEDKASGVLKGIGGSLRSVGAVALGGLGIATGAVVGLGAAVVGLAQDAAALPGLTSAFGELTSTMEGGSAGMIAALQDSSGGLITNTELMRSFNTAAALVGNDFAEVLPDAMGYLSKVSAATGQDMGFMLDSLVKGVGRLSPMILDNLGIQVNLTEANEIYAKSVGKSADELTKAEQQTALMNQVMEKLAANTEGMDGMSDPFKAFQVTLQNVKDEIGAKLLPAITPLMNKFSALTQRIIPPLMEKVDAFVGVLSKISGVILAFVGNLESGMSPLDAFIDAMSGILPPEMLAGLIDFRDNVLPGLMMKFYDLRDSVVTLITPVLEAIGQFVSWKDVLIAAAVGIAAIVLPIIWSLITAMAPILLTIAAVIAVVALLRNAWENNWGGIQEKTAAVWATIQPVIQAIKDWLEVNIPVALEFLRSMWVDTVWPAIQNAIAVVWPIIQQIFTAIVTFVTGSLIPTLQMLWQKWTVDVWPVIQTVTQNVWTIIKAIFEELGRWINDNIVPWIEFLHQKWANEVWPAIQTAVANAWNVIRPIWEALKEWVQVTLPNALRPLQGIFEGVMGGISAAITPVKQAWEGFVGAVQGFWDWIKGKVFDFQINLPDLPAWALPGSPLPIHTAWKAFGAEMDRIGGQLAGGFDVGLGAVGATGAAAMRPVATGGGTHNVTVNIDARGAARGVDTDLRRMIEDVMREYGGRADVRMRTGY</sequence>
<feature type="transmembrane region" description="Helical" evidence="1">
    <location>
        <begin position="347"/>
        <end position="367"/>
    </location>
</feature>
<dbReference type="AlphaFoldDB" id="A0A160T6A4"/>
<keyword evidence="1" id="KW-0812">Transmembrane</keyword>
<evidence type="ECO:0000256" key="1">
    <source>
        <dbReference type="SAM" id="Phobius"/>
    </source>
</evidence>
<feature type="transmembrane region" description="Helical" evidence="1">
    <location>
        <begin position="30"/>
        <end position="56"/>
    </location>
</feature>
<dbReference type="KEGG" id="pbf:CFX0092_A3524"/>
<name>A0A160T6A4_9CHLR</name>
<dbReference type="Proteomes" id="UP000215027">
    <property type="component" value="Chromosome I"/>
</dbReference>
<keyword evidence="3" id="KW-1185">Reference proteome</keyword>
<accession>A0A160T6A4</accession>
<keyword evidence="1" id="KW-1133">Transmembrane helix</keyword>
<gene>
    <name evidence="2" type="ORF">CFX0092_A3524</name>
</gene>
<dbReference type="EMBL" id="LN890655">
    <property type="protein sequence ID" value="CUS05402.2"/>
    <property type="molecule type" value="Genomic_DNA"/>
</dbReference>
<evidence type="ECO:0000313" key="2">
    <source>
        <dbReference type="EMBL" id="CUS05402.2"/>
    </source>
</evidence>
<keyword evidence="1" id="KW-0472">Membrane</keyword>
<reference evidence="2" key="1">
    <citation type="submission" date="2016-01" db="EMBL/GenBank/DDBJ databases">
        <authorList>
            <person name="Mcilroy J.S."/>
            <person name="Karst M S."/>
            <person name="Albertsen M."/>
        </authorList>
    </citation>
    <scope>NUCLEOTIDE SEQUENCE</scope>
    <source>
        <strain evidence="2">Cfx-K</strain>
    </source>
</reference>
<feature type="transmembrane region" description="Helical" evidence="1">
    <location>
        <begin position="373"/>
        <end position="391"/>
    </location>
</feature>